<feature type="region of interest" description="Disordered" evidence="1">
    <location>
        <begin position="186"/>
        <end position="238"/>
    </location>
</feature>
<dbReference type="AlphaFoldDB" id="A0A498Q7R8"/>
<proteinExistence type="predicted"/>
<reference evidence="2 3" key="1">
    <citation type="submission" date="2018-09" db="EMBL/GenBank/DDBJ databases">
        <authorList>
            <person name="Tagini F."/>
        </authorList>
    </citation>
    <scope>NUCLEOTIDE SEQUENCE [LARGE SCALE GENOMIC DNA]</scope>
    <source>
        <strain evidence="2 3">MK136</strain>
    </source>
</reference>
<dbReference type="EMBL" id="UPHP01000102">
    <property type="protein sequence ID" value="VBA40904.1"/>
    <property type="molecule type" value="Genomic_DNA"/>
</dbReference>
<sequence length="238" mass="26358">MSPCPGFPGTVFCLTRMPDCLLEDEWGRLVTQIFKRGTGFRVMRRLRQRAGFRSASDFALPSVIHHISHLGRRWGEVLALLSLERQILCAPSHRCKGPWGLRSCSGDPRVRYLLSGRRRNSDMVTSIRVPGCADGVERALTGSSVHRWRRLCVDGAERAVRAGRDECSRPTGTLNTVTAHSIRRHGCRPNKHACHPRSPGTPAITRGSSKGAGIDMPNRHPRSARTSKAAHSGIEDQQ</sequence>
<evidence type="ECO:0000313" key="2">
    <source>
        <dbReference type="EMBL" id="VBA40904.1"/>
    </source>
</evidence>
<accession>A0A498Q7R8</accession>
<organism evidence="2 3">
    <name type="scientific">Mycobacterium attenuatum</name>
    <dbReference type="NCBI Taxonomy" id="2341086"/>
    <lineage>
        <taxon>Bacteria</taxon>
        <taxon>Bacillati</taxon>
        <taxon>Actinomycetota</taxon>
        <taxon>Actinomycetes</taxon>
        <taxon>Mycobacteriales</taxon>
        <taxon>Mycobacteriaceae</taxon>
        <taxon>Mycobacterium</taxon>
    </lineage>
</organism>
<name>A0A498Q7R8_9MYCO</name>
<protein>
    <submittedName>
        <fullName evidence="2">Uncharacterized protein</fullName>
    </submittedName>
</protein>
<gene>
    <name evidence="2" type="ORF">LAUMK136_03753</name>
</gene>
<keyword evidence="3" id="KW-1185">Reference proteome</keyword>
<evidence type="ECO:0000256" key="1">
    <source>
        <dbReference type="SAM" id="MobiDB-lite"/>
    </source>
</evidence>
<dbReference type="Proteomes" id="UP000273307">
    <property type="component" value="Unassembled WGS sequence"/>
</dbReference>
<evidence type="ECO:0000313" key="3">
    <source>
        <dbReference type="Proteomes" id="UP000273307"/>
    </source>
</evidence>
<feature type="compositionally biased region" description="Basic residues" evidence="1">
    <location>
        <begin position="186"/>
        <end position="195"/>
    </location>
</feature>